<organism evidence="12 13">
    <name type="scientific">Candidozyma haemuli</name>
    <dbReference type="NCBI Taxonomy" id="45357"/>
    <lineage>
        <taxon>Eukaryota</taxon>
        <taxon>Fungi</taxon>
        <taxon>Dikarya</taxon>
        <taxon>Ascomycota</taxon>
        <taxon>Saccharomycotina</taxon>
        <taxon>Pichiomycetes</taxon>
        <taxon>Metschnikowiaceae</taxon>
        <taxon>Candidozyma</taxon>
    </lineage>
</organism>
<dbReference type="GO" id="GO:0016712">
    <property type="term" value="F:oxidoreductase activity, acting on paired donors, with incorporation or reduction of molecular oxygen, reduced flavin or flavoprotein as one donor, and incorporation of one atom of oxygen"/>
    <property type="evidence" value="ECO:0007669"/>
    <property type="project" value="InterPro"/>
</dbReference>
<dbReference type="PANTHER" id="PTHR24287">
    <property type="entry name" value="P450, PUTATIVE (EUROFUNG)-RELATED"/>
    <property type="match status" value="1"/>
</dbReference>
<dbReference type="PRINTS" id="PR00464">
    <property type="entry name" value="EP450II"/>
</dbReference>
<dbReference type="CDD" id="cd11063">
    <property type="entry name" value="CYP52"/>
    <property type="match status" value="1"/>
</dbReference>
<keyword evidence="4 8" id="KW-0479">Metal-binding</keyword>
<feature type="binding site" description="axial binding residue" evidence="8">
    <location>
        <position position="463"/>
    </location>
    <ligand>
        <name>heme</name>
        <dbReference type="ChEBI" id="CHEBI:30413"/>
    </ligand>
    <ligandPart>
        <name>Fe</name>
        <dbReference type="ChEBI" id="CHEBI:18248"/>
    </ligandPart>
</feature>
<dbReference type="EMBL" id="PKFO01000008">
    <property type="protein sequence ID" value="PVH22694.1"/>
    <property type="molecule type" value="Genomic_DNA"/>
</dbReference>
<dbReference type="PANTHER" id="PTHR24287:SF1">
    <property type="entry name" value="P450, PUTATIVE (EUROFUNG)-RELATED"/>
    <property type="match status" value="1"/>
</dbReference>
<evidence type="ECO:0000256" key="9">
    <source>
        <dbReference type="RuleBase" id="RU000461"/>
    </source>
</evidence>
<keyword evidence="13" id="KW-1185">Reference proteome</keyword>
<dbReference type="Pfam" id="PF00067">
    <property type="entry name" value="p450"/>
    <property type="match status" value="1"/>
</dbReference>
<dbReference type="InterPro" id="IPR002974">
    <property type="entry name" value="Cyt_P450_E_CYP52_ascomycetes"/>
</dbReference>
<dbReference type="GO" id="GO:0020037">
    <property type="term" value="F:heme binding"/>
    <property type="evidence" value="ECO:0007669"/>
    <property type="project" value="InterPro"/>
</dbReference>
<dbReference type="Proteomes" id="UP000244309">
    <property type="component" value="Unassembled WGS sequence"/>
</dbReference>
<comment type="similarity">
    <text evidence="2 9">Belongs to the cytochrome P450 family.</text>
</comment>
<evidence type="ECO:0000256" key="10">
    <source>
        <dbReference type="SAM" id="MobiDB-lite"/>
    </source>
</evidence>
<dbReference type="InterPro" id="IPR001128">
    <property type="entry name" value="Cyt_P450"/>
</dbReference>
<reference evidence="12 13" key="1">
    <citation type="submission" date="2017-12" db="EMBL/GenBank/DDBJ databases">
        <title>Genome Sequence of a Multidrug-Resistant Candida haemulonii Isolate from a Patient with Chronic Leg Ulcers in Israel.</title>
        <authorList>
            <person name="Chow N.A."/>
            <person name="Gade L."/>
            <person name="Batra D."/>
            <person name="Rowe L.A."/>
            <person name="Ben-Ami R."/>
            <person name="Loparev V.N."/>
            <person name="Litvintseva A.P."/>
        </authorList>
    </citation>
    <scope>NUCLEOTIDE SEQUENCE [LARGE SCALE GENOMIC DNA]</scope>
    <source>
        <strain evidence="12 13">B11899</strain>
    </source>
</reference>
<comment type="cofactor">
    <cofactor evidence="1 8">
        <name>heme</name>
        <dbReference type="ChEBI" id="CHEBI:30413"/>
    </cofactor>
</comment>
<evidence type="ECO:0000256" key="6">
    <source>
        <dbReference type="ARBA" id="ARBA00023004"/>
    </source>
</evidence>
<proteinExistence type="inferred from homology"/>
<dbReference type="InterPro" id="IPR036396">
    <property type="entry name" value="Cyt_P450_sf"/>
</dbReference>
<dbReference type="PROSITE" id="PS00086">
    <property type="entry name" value="CYTOCHROME_P450"/>
    <property type="match status" value="1"/>
</dbReference>
<comment type="caution">
    <text evidence="12">The sequence shown here is derived from an EMBL/GenBank/DDBJ whole genome shotgun (WGS) entry which is preliminary data.</text>
</comment>
<protein>
    <recommendedName>
        <fullName evidence="14">Cytochrome P450 52A13</fullName>
    </recommendedName>
</protein>
<keyword evidence="11" id="KW-1133">Transmembrane helix</keyword>
<dbReference type="SUPFAM" id="SSF48264">
    <property type="entry name" value="Cytochrome P450"/>
    <property type="match status" value="1"/>
</dbReference>
<dbReference type="VEuPathDB" id="FungiDB:CXQ85_005268"/>
<evidence type="ECO:0000256" key="1">
    <source>
        <dbReference type="ARBA" id="ARBA00001971"/>
    </source>
</evidence>
<keyword evidence="6 8" id="KW-0408">Iron</keyword>
<gene>
    <name evidence="12" type="ORF">CXQ85_005268</name>
</gene>
<keyword evidence="5 9" id="KW-0560">Oxidoreductase</keyword>
<dbReference type="PRINTS" id="PR00385">
    <property type="entry name" value="P450"/>
</dbReference>
<dbReference type="InterPro" id="IPR002402">
    <property type="entry name" value="Cyt_P450_E_grp-II"/>
</dbReference>
<sequence>MASGLLSSLPWWSWVPLLIAVYTAWSYLSYYIRLWKSGAYAPLYLGDNLLGFNRIKDILKKQKSGELPNYFYDLFAEAKRDTLAIHTTGTMRYCTKDPANIKAILATQFNDFTVGQRLTQVGVLLGDGIFTLDGAGWKHSRAMLRPQFAREQVSHVKMLEPHVQQVIRRVKDTQGSKFDIQTLFFKLTVDSGTEFLFGDSCNSLQDDIVDISKLSGPKESGEFAEAFSTSQLYLVKRMNFQSLCFLVNNKEFRDCNKIISGFTNYYVNRALELEPEDLEKQANGKYVFLFELVKQTRDPKVLRDQCLNILLAARDTTAGLMSFIFFELARNPEIFRKLRAEVVDAFGEGDSADLSKMTFESLKKLEYLRWVLNETLRLYPSVSQTSRTAGKDTTLPRGGGPDGEDPVFMPKGMIVLYSFFSMHRNPDIYGKDASVYRPERWGEPELKKVGWGFLPFNGGPRICLGQQFALTEASYVTARLLQTFKHIESFDGPGEPKTSAQLTLSLLNGANIRLY</sequence>
<evidence type="ECO:0000256" key="5">
    <source>
        <dbReference type="ARBA" id="ARBA00023002"/>
    </source>
</evidence>
<keyword evidence="11" id="KW-0812">Transmembrane</keyword>
<dbReference type="STRING" id="45357.A0A2V1AY29"/>
<dbReference type="InterPro" id="IPR017972">
    <property type="entry name" value="Cyt_P450_CS"/>
</dbReference>
<accession>A0A2V1AY29</accession>
<feature type="transmembrane region" description="Helical" evidence="11">
    <location>
        <begin position="12"/>
        <end position="32"/>
    </location>
</feature>
<dbReference type="AlphaFoldDB" id="A0A2V1AY29"/>
<keyword evidence="11" id="KW-0472">Membrane</keyword>
<evidence type="ECO:0000256" key="8">
    <source>
        <dbReference type="PIRSR" id="PIRSR602402-1"/>
    </source>
</evidence>
<dbReference type="GO" id="GO:0005506">
    <property type="term" value="F:iron ion binding"/>
    <property type="evidence" value="ECO:0007669"/>
    <property type="project" value="InterPro"/>
</dbReference>
<evidence type="ECO:0000256" key="7">
    <source>
        <dbReference type="ARBA" id="ARBA00023033"/>
    </source>
</evidence>
<evidence type="ECO:0000256" key="2">
    <source>
        <dbReference type="ARBA" id="ARBA00010617"/>
    </source>
</evidence>
<dbReference type="RefSeq" id="XP_025343634.1">
    <property type="nucleotide sequence ID" value="XM_025488867.1"/>
</dbReference>
<evidence type="ECO:0000256" key="3">
    <source>
        <dbReference type="ARBA" id="ARBA00022617"/>
    </source>
</evidence>
<feature type="region of interest" description="Disordered" evidence="10">
    <location>
        <begin position="383"/>
        <end position="403"/>
    </location>
</feature>
<keyword evidence="7 9" id="KW-0503">Monooxygenase</keyword>
<evidence type="ECO:0008006" key="14">
    <source>
        <dbReference type="Google" id="ProtNLM"/>
    </source>
</evidence>
<dbReference type="GeneID" id="37010598"/>
<dbReference type="InterPro" id="IPR047146">
    <property type="entry name" value="Cyt_P450_E_CYP52_fungi"/>
</dbReference>
<evidence type="ECO:0000256" key="4">
    <source>
        <dbReference type="ARBA" id="ARBA00022723"/>
    </source>
</evidence>
<dbReference type="OrthoDB" id="1470350at2759"/>
<dbReference type="Gene3D" id="1.10.630.10">
    <property type="entry name" value="Cytochrome P450"/>
    <property type="match status" value="1"/>
</dbReference>
<name>A0A2V1AY29_9ASCO</name>
<keyword evidence="3 8" id="KW-0349">Heme</keyword>
<dbReference type="PRINTS" id="PR01239">
    <property type="entry name" value="EP450IICYP52"/>
</dbReference>
<evidence type="ECO:0000313" key="13">
    <source>
        <dbReference type="Proteomes" id="UP000244309"/>
    </source>
</evidence>
<evidence type="ECO:0000313" key="12">
    <source>
        <dbReference type="EMBL" id="PVH22694.1"/>
    </source>
</evidence>
<evidence type="ECO:0000256" key="11">
    <source>
        <dbReference type="SAM" id="Phobius"/>
    </source>
</evidence>